<dbReference type="InterPro" id="IPR036986">
    <property type="entry name" value="S4_RNA-bd_sf"/>
</dbReference>
<dbReference type="Proteomes" id="UP000322553">
    <property type="component" value="Chromosome"/>
</dbReference>
<dbReference type="InterPro" id="IPR020103">
    <property type="entry name" value="PsdUridine_synth_cat_dom_sf"/>
</dbReference>
<dbReference type="CDD" id="cd00165">
    <property type="entry name" value="S4"/>
    <property type="match status" value="1"/>
</dbReference>
<dbReference type="InterPro" id="IPR050188">
    <property type="entry name" value="RluA_PseudoU_synthase"/>
</dbReference>
<keyword evidence="2 7" id="KW-0694">RNA-binding</keyword>
<dbReference type="EC" id="5.4.99.-" evidence="8"/>
<dbReference type="InterPro" id="IPR006224">
    <property type="entry name" value="PsdUridine_synth_RluA-like_CS"/>
</dbReference>
<feature type="domain" description="RNA-binding S4" evidence="10">
    <location>
        <begin position="22"/>
        <end position="67"/>
    </location>
</feature>
<dbReference type="Pfam" id="PF01479">
    <property type="entry name" value="S4"/>
    <property type="match status" value="1"/>
</dbReference>
<dbReference type="KEGG" id="kuy:FY550_13665"/>
<gene>
    <name evidence="11" type="primary">rluD</name>
    <name evidence="11" type="ORF">FY550_13665</name>
</gene>
<dbReference type="PANTHER" id="PTHR21600">
    <property type="entry name" value="MITOCHONDRIAL RNA PSEUDOURIDINE SYNTHASE"/>
    <property type="match status" value="1"/>
</dbReference>
<evidence type="ECO:0000256" key="5">
    <source>
        <dbReference type="ARBA" id="ARBA00056072"/>
    </source>
</evidence>
<dbReference type="RefSeq" id="WP_149054600.1">
    <property type="nucleotide sequence ID" value="NZ_CP043420.1"/>
</dbReference>
<comment type="function">
    <text evidence="5">Responsible for synthesis of pseudouridine from uracil at positions 1911, 1915 and 1917 in 23S ribosomal RNA.</text>
</comment>
<dbReference type="SUPFAM" id="SSF55174">
    <property type="entry name" value="Alpha-L RNA-binding motif"/>
    <property type="match status" value="1"/>
</dbReference>
<evidence type="ECO:0000256" key="1">
    <source>
        <dbReference type="ARBA" id="ARBA00010876"/>
    </source>
</evidence>
<dbReference type="AlphaFoldDB" id="A0A5C1A4N9"/>
<evidence type="ECO:0000313" key="11">
    <source>
        <dbReference type="EMBL" id="QEL12079.1"/>
    </source>
</evidence>
<dbReference type="GO" id="GO:0003723">
    <property type="term" value="F:RNA binding"/>
    <property type="evidence" value="ECO:0007669"/>
    <property type="project" value="UniProtKB-KW"/>
</dbReference>
<dbReference type="InterPro" id="IPR006225">
    <property type="entry name" value="PsdUridine_synth_RluC/D"/>
</dbReference>
<comment type="catalytic activity">
    <reaction evidence="4">
        <text>uridine(1911/1915/1917) in 23S rRNA = pseudouridine(1911/1915/1917) in 23S rRNA</text>
        <dbReference type="Rhea" id="RHEA:42524"/>
        <dbReference type="Rhea" id="RHEA-COMP:10097"/>
        <dbReference type="Rhea" id="RHEA-COMP:10098"/>
        <dbReference type="ChEBI" id="CHEBI:65314"/>
        <dbReference type="ChEBI" id="CHEBI:65315"/>
        <dbReference type="EC" id="5.4.99.23"/>
    </reaction>
</comment>
<dbReference type="NCBIfam" id="TIGR00005">
    <property type="entry name" value="rluA_subfam"/>
    <property type="match status" value="1"/>
</dbReference>
<evidence type="ECO:0000259" key="10">
    <source>
        <dbReference type="Pfam" id="PF01479"/>
    </source>
</evidence>
<evidence type="ECO:0000256" key="7">
    <source>
        <dbReference type="PROSITE-ProRule" id="PRU00182"/>
    </source>
</evidence>
<accession>A0A5C1A4N9</accession>
<sequence>MSVPQSETIEAQRSVPETMTGMRLDQVAAELFGEFSRERLKSWINEGALTVDGEPQRPRAKVVGGMQLQLTATLEAREEWLPQAIELDIVFEDEAVLVLNKPAGLVVHPAAGNPDGTLLNALLHHDAQLGTLPRAGIVHRLDKDTSGLMVVAKTLQAHTALVEQLQARSISREYDAVVTGAMISGGTVDAPIGRHPVDRKRQAVVVSGGKPAVTHYRVQERFHAHTHVRCQLETGRTHQIRVHMQHRRFPLIGDPLYGGRLKLPMGGSEALKTLLREFPRQALHARRLAFEHPVDGASMEFHAELPDDMVTLLDTLRADRQARHDEGVS</sequence>
<dbReference type="InterPro" id="IPR002942">
    <property type="entry name" value="S4_RNA-bd"/>
</dbReference>
<dbReference type="GO" id="GO:0000455">
    <property type="term" value="P:enzyme-directed rRNA pseudouridine synthesis"/>
    <property type="evidence" value="ECO:0007669"/>
    <property type="project" value="UniProtKB-ARBA"/>
</dbReference>
<dbReference type="FunFam" id="3.30.2350.10:FF:000006">
    <property type="entry name" value="Pseudouridine synthase"/>
    <property type="match status" value="1"/>
</dbReference>
<proteinExistence type="inferred from homology"/>
<name>A0A5C1A4N9_9GAMM</name>
<dbReference type="CDD" id="cd02869">
    <property type="entry name" value="PseudoU_synth_RluA_like"/>
    <property type="match status" value="1"/>
</dbReference>
<organism evidence="11 12">
    <name type="scientific">Kushneria phosphatilytica</name>
    <dbReference type="NCBI Taxonomy" id="657387"/>
    <lineage>
        <taxon>Bacteria</taxon>
        <taxon>Pseudomonadati</taxon>
        <taxon>Pseudomonadota</taxon>
        <taxon>Gammaproteobacteria</taxon>
        <taxon>Oceanospirillales</taxon>
        <taxon>Halomonadaceae</taxon>
        <taxon>Kushneria</taxon>
    </lineage>
</organism>
<dbReference type="NCBIfam" id="NF008385">
    <property type="entry name" value="PRK11180.1"/>
    <property type="match status" value="1"/>
</dbReference>
<evidence type="ECO:0000256" key="8">
    <source>
        <dbReference type="RuleBase" id="RU362028"/>
    </source>
</evidence>
<keyword evidence="3 8" id="KW-0413">Isomerase</keyword>
<feature type="active site" evidence="6">
    <location>
        <position position="142"/>
    </location>
</feature>
<evidence type="ECO:0000256" key="6">
    <source>
        <dbReference type="PIRSR" id="PIRSR606225-1"/>
    </source>
</evidence>
<keyword evidence="12" id="KW-1185">Reference proteome</keyword>
<evidence type="ECO:0000259" key="9">
    <source>
        <dbReference type="Pfam" id="PF00849"/>
    </source>
</evidence>
<reference evidence="11 12" key="1">
    <citation type="submission" date="2019-08" db="EMBL/GenBank/DDBJ databases">
        <title>Complete genome sequence of Kushneria sp. YCWA18, a halophilic phosphate-solubilizing bacterium isolated from Daqiao saltern in China.</title>
        <authorList>
            <person name="Du G.-X."/>
            <person name="Qu L.-Y."/>
        </authorList>
    </citation>
    <scope>NUCLEOTIDE SEQUENCE [LARGE SCALE GENOMIC DNA]</scope>
    <source>
        <strain evidence="11 12">YCWA18</strain>
    </source>
</reference>
<evidence type="ECO:0000256" key="4">
    <source>
        <dbReference type="ARBA" id="ARBA00036882"/>
    </source>
</evidence>
<dbReference type="EMBL" id="CP043420">
    <property type="protein sequence ID" value="QEL12079.1"/>
    <property type="molecule type" value="Genomic_DNA"/>
</dbReference>
<protein>
    <recommendedName>
        <fullName evidence="8">Pseudouridine synthase</fullName>
        <ecNumber evidence="8">5.4.99.-</ecNumber>
    </recommendedName>
</protein>
<dbReference type="InterPro" id="IPR006145">
    <property type="entry name" value="PsdUridine_synth_RsuA/RluA"/>
</dbReference>
<dbReference type="GO" id="GO:0160140">
    <property type="term" value="F:23S rRNA pseudouridine(1911/1915/1917) synthase activity"/>
    <property type="evidence" value="ECO:0007669"/>
    <property type="project" value="UniProtKB-EC"/>
</dbReference>
<feature type="domain" description="Pseudouridine synthase RsuA/RluA-like" evidence="9">
    <location>
        <begin position="96"/>
        <end position="246"/>
    </location>
</feature>
<dbReference type="Pfam" id="PF00849">
    <property type="entry name" value="PseudoU_synth_2"/>
    <property type="match status" value="1"/>
</dbReference>
<evidence type="ECO:0000256" key="2">
    <source>
        <dbReference type="ARBA" id="ARBA00022884"/>
    </source>
</evidence>
<dbReference type="PROSITE" id="PS01129">
    <property type="entry name" value="PSI_RLU"/>
    <property type="match status" value="1"/>
</dbReference>
<evidence type="ECO:0000256" key="3">
    <source>
        <dbReference type="ARBA" id="ARBA00023235"/>
    </source>
</evidence>
<dbReference type="Gene3D" id="3.10.290.10">
    <property type="entry name" value="RNA-binding S4 domain"/>
    <property type="match status" value="1"/>
</dbReference>
<dbReference type="SUPFAM" id="SSF55120">
    <property type="entry name" value="Pseudouridine synthase"/>
    <property type="match status" value="1"/>
</dbReference>
<evidence type="ECO:0000313" key="12">
    <source>
        <dbReference type="Proteomes" id="UP000322553"/>
    </source>
</evidence>
<dbReference type="PROSITE" id="PS50889">
    <property type="entry name" value="S4"/>
    <property type="match status" value="1"/>
</dbReference>
<dbReference type="PANTHER" id="PTHR21600:SF44">
    <property type="entry name" value="RIBOSOMAL LARGE SUBUNIT PSEUDOURIDINE SYNTHASE D"/>
    <property type="match status" value="1"/>
</dbReference>
<comment type="catalytic activity">
    <reaction evidence="8">
        <text>a uridine in RNA = a pseudouridine in RNA</text>
        <dbReference type="Rhea" id="RHEA:48348"/>
        <dbReference type="Rhea" id="RHEA-COMP:12068"/>
        <dbReference type="Rhea" id="RHEA-COMP:12069"/>
        <dbReference type="ChEBI" id="CHEBI:65314"/>
        <dbReference type="ChEBI" id="CHEBI:65315"/>
    </reaction>
</comment>
<dbReference type="Gene3D" id="3.30.2350.10">
    <property type="entry name" value="Pseudouridine synthase"/>
    <property type="match status" value="1"/>
</dbReference>
<comment type="similarity">
    <text evidence="1 8">Belongs to the pseudouridine synthase RluA family.</text>
</comment>